<dbReference type="GeneID" id="92181469"/>
<feature type="region of interest" description="Disordered" evidence="1">
    <location>
        <begin position="1"/>
        <end position="26"/>
    </location>
</feature>
<feature type="compositionally biased region" description="Acidic residues" evidence="1">
    <location>
        <begin position="408"/>
        <end position="420"/>
    </location>
</feature>
<protein>
    <recommendedName>
        <fullName evidence="4">GATA-type domain-containing protein</fullName>
    </recommendedName>
</protein>
<gene>
    <name evidence="2" type="ORF">IAR55_004211</name>
</gene>
<dbReference type="Proteomes" id="UP001388673">
    <property type="component" value="Unassembled WGS sequence"/>
</dbReference>
<evidence type="ECO:0008006" key="4">
    <source>
        <dbReference type="Google" id="ProtNLM"/>
    </source>
</evidence>
<evidence type="ECO:0000313" key="3">
    <source>
        <dbReference type="Proteomes" id="UP001388673"/>
    </source>
</evidence>
<proteinExistence type="predicted"/>
<accession>A0AAW0YY86</accession>
<dbReference type="AlphaFoldDB" id="A0AAW0YY86"/>
<feature type="region of interest" description="Disordered" evidence="1">
    <location>
        <begin position="380"/>
        <end position="437"/>
    </location>
</feature>
<name>A0AAW0YY86_9TREE</name>
<dbReference type="EMBL" id="JBCAWK010000007">
    <property type="protein sequence ID" value="KAK8853504.1"/>
    <property type="molecule type" value="Genomic_DNA"/>
</dbReference>
<feature type="compositionally biased region" description="Polar residues" evidence="1">
    <location>
        <begin position="104"/>
        <end position="113"/>
    </location>
</feature>
<sequence length="530" mass="57047">MSAASLPTTHAGPSSQVLPRTTSSHEDRPCLSCGRSWPWAHFSSLVGSQLSSVCSRCSDAKGEERRWKTVHRQMTKSILHARRELAKHRAQLGGPNISQTPAAVSQAIPNRQTSYSSHLPSSSVPHVQASNPPHAAQHPTVMSRQMSGTASSARPPMLGAQAVLSDQQLDIAARNMPTVLRMPEPERTIIWMQLNFRPAPPDHHVQQIDIFKAYQMQFSTLPSSEYPPPYDGPRLIKLPLSIWPGTKLSGKPLYSMSGLAVKPGGIASANGVLTYRVALVKRGVSSGNSVIPTLQPMGVQDTIGQYQGFTQSASTSFVSPPVVSLPQSHLSTHLPNNIPLPMPSCSPVLISKPLQKAQPATTSGTRQPFPLDMSLANISSTTTVHHTKQEKRSRSGEKSKDTDGVVMIDDDESAEGDEDDWKNLRPTKRSKGEDERDLSKAKIVIGGMTIQPRSSLSIQAKKEAQVASSQFGDNSREGGQDGSRNTAAQYSVGEAREENSAGVDGGMNVGEEIDELAESEDEVGGLLGNV</sequence>
<evidence type="ECO:0000313" key="2">
    <source>
        <dbReference type="EMBL" id="KAK8853504.1"/>
    </source>
</evidence>
<keyword evidence="3" id="KW-1185">Reference proteome</keyword>
<feature type="compositionally biased region" description="Basic and acidic residues" evidence="1">
    <location>
        <begin position="390"/>
        <end position="403"/>
    </location>
</feature>
<feature type="compositionally biased region" description="Low complexity" evidence="1">
    <location>
        <begin position="114"/>
        <end position="127"/>
    </location>
</feature>
<feature type="region of interest" description="Disordered" evidence="1">
    <location>
        <begin position="104"/>
        <end position="141"/>
    </location>
</feature>
<feature type="compositionally biased region" description="Polar residues" evidence="1">
    <location>
        <begin position="1"/>
        <end position="22"/>
    </location>
</feature>
<feature type="region of interest" description="Disordered" evidence="1">
    <location>
        <begin position="467"/>
        <end position="508"/>
    </location>
</feature>
<dbReference type="KEGG" id="kne:92181469"/>
<comment type="caution">
    <text evidence="2">The sequence shown here is derived from an EMBL/GenBank/DDBJ whole genome shotgun (WGS) entry which is preliminary data.</text>
</comment>
<dbReference type="RefSeq" id="XP_066802690.1">
    <property type="nucleotide sequence ID" value="XM_066947311.1"/>
</dbReference>
<organism evidence="2 3">
    <name type="scientific">Kwoniella newhampshirensis</name>
    <dbReference type="NCBI Taxonomy" id="1651941"/>
    <lineage>
        <taxon>Eukaryota</taxon>
        <taxon>Fungi</taxon>
        <taxon>Dikarya</taxon>
        <taxon>Basidiomycota</taxon>
        <taxon>Agaricomycotina</taxon>
        <taxon>Tremellomycetes</taxon>
        <taxon>Tremellales</taxon>
        <taxon>Cryptococcaceae</taxon>
        <taxon>Kwoniella</taxon>
    </lineage>
</organism>
<reference evidence="2 3" key="1">
    <citation type="journal article" date="2024" name="bioRxiv">
        <title>Comparative genomics of Cryptococcus and Kwoniella reveals pathogenesis evolution and contrasting karyotype dynamics via intercentromeric recombination or chromosome fusion.</title>
        <authorList>
            <person name="Coelho M.A."/>
            <person name="David-Palma M."/>
            <person name="Shea T."/>
            <person name="Bowers K."/>
            <person name="McGinley-Smith S."/>
            <person name="Mohammad A.W."/>
            <person name="Gnirke A."/>
            <person name="Yurkov A.M."/>
            <person name="Nowrousian M."/>
            <person name="Sun S."/>
            <person name="Cuomo C.A."/>
            <person name="Heitman J."/>
        </authorList>
    </citation>
    <scope>NUCLEOTIDE SEQUENCE [LARGE SCALE GENOMIC DNA]</scope>
    <source>
        <strain evidence="2 3">CBS 13917</strain>
    </source>
</reference>
<evidence type="ECO:0000256" key="1">
    <source>
        <dbReference type="SAM" id="MobiDB-lite"/>
    </source>
</evidence>